<keyword evidence="4" id="KW-1185">Reference proteome</keyword>
<name>A0A425XZZ8_9BACT</name>
<dbReference type="EMBL" id="QQWG01000010">
    <property type="protein sequence ID" value="RRG21031.1"/>
    <property type="molecule type" value="Genomic_DNA"/>
</dbReference>
<feature type="domain" description="Aerotolerance regulator N-terminal" evidence="2">
    <location>
        <begin position="3"/>
        <end position="78"/>
    </location>
</feature>
<gene>
    <name evidence="3" type="ORF">DWB61_11475</name>
</gene>
<dbReference type="OrthoDB" id="9810200at2"/>
<protein>
    <recommendedName>
        <fullName evidence="2">Aerotolerance regulator N-terminal domain-containing protein</fullName>
    </recommendedName>
</protein>
<evidence type="ECO:0000313" key="4">
    <source>
        <dbReference type="Proteomes" id="UP000285794"/>
    </source>
</evidence>
<feature type="transmembrane region" description="Helical" evidence="1">
    <location>
        <begin position="12"/>
        <end position="28"/>
    </location>
</feature>
<sequence length="681" mass="78807">MPLHFQNPNILWGLIGLIIPIIIHLFNFKRFKPIYFSNLKFLKNITAENKNRSKIKNWLLLLTRLLAFACIMITFAQPFIPNKNTVLTDKSQKNTAQIYVDNSFSMNAETEKGIALEIAKAKAIELVNSFSEDIQIRIIDNDSKNKLPFLNKERAITQLQEIQPTSASKAFSQVLKESSIAGSSSNNKIYLFSDFQKYQADFDKMLLDSNLNISLMPLSTQSRNNLYIDSCWFENSAHKVNQNEELKIRIYNSSNKGFRKIPIKLYINDSLKSISNFDIEARESKELNLRYKNHKSGIYSGKIEISDYPITYDNKLYFSYKIEKRAEIISINEENENRYISQLFSDEQYFTLTNINKSQFHQEDLSKTKLIILNQLSGMQSGFRQKISHYLNQGGQVLVLPEDDNNDSNNELLSELGSARFMQVDSLTKTVAHIELNAEIYKQVFEKLKEDARLPQIYRHFKLSEPQGQICIPLWKSKSGESLFSQTKIGQGKLYISSFKFDPKWTNAIKHPLFVPSLINIAMNNKSHSPLYYQLNSNEYAIVNGLKQNREKAVYHIENKTLGIDLIPEQTTHFDKGLILNAHGQIKEAGNYFIRQSGQILSGISFNYARQESNLNFYSLGEINDLLAKYQLNYNLFDLESINMKSMILEQKEGKSFWKLFLVLAFTFLLLELLVQKLRFF</sequence>
<dbReference type="NCBIfam" id="TIGR02226">
    <property type="entry name" value="two_anch"/>
    <property type="match status" value="1"/>
</dbReference>
<organism evidence="3 4">
    <name type="scientific">Ancylomarina euxinus</name>
    <dbReference type="NCBI Taxonomy" id="2283627"/>
    <lineage>
        <taxon>Bacteria</taxon>
        <taxon>Pseudomonadati</taxon>
        <taxon>Bacteroidota</taxon>
        <taxon>Bacteroidia</taxon>
        <taxon>Marinilabiliales</taxon>
        <taxon>Marinifilaceae</taxon>
        <taxon>Ancylomarina</taxon>
    </lineage>
</organism>
<dbReference type="InterPro" id="IPR029062">
    <property type="entry name" value="Class_I_gatase-like"/>
</dbReference>
<evidence type="ECO:0000256" key="1">
    <source>
        <dbReference type="SAM" id="Phobius"/>
    </source>
</evidence>
<dbReference type="RefSeq" id="WP_125031031.1">
    <property type="nucleotide sequence ID" value="NZ_JAPXVP010000009.1"/>
</dbReference>
<dbReference type="AlphaFoldDB" id="A0A425XZZ8"/>
<accession>A0A425XZZ8</accession>
<proteinExistence type="predicted"/>
<dbReference type="SUPFAM" id="SSF52317">
    <property type="entry name" value="Class I glutamine amidotransferase-like"/>
    <property type="match status" value="1"/>
</dbReference>
<keyword evidence="1" id="KW-0812">Transmembrane</keyword>
<feature type="transmembrane region" description="Helical" evidence="1">
    <location>
        <begin position="58"/>
        <end position="80"/>
    </location>
</feature>
<evidence type="ECO:0000313" key="3">
    <source>
        <dbReference type="EMBL" id="RRG21031.1"/>
    </source>
</evidence>
<keyword evidence="1" id="KW-1133">Transmembrane helix</keyword>
<dbReference type="PANTHER" id="PTHR37464:SF1">
    <property type="entry name" value="BLL2463 PROTEIN"/>
    <property type="match status" value="1"/>
</dbReference>
<keyword evidence="1" id="KW-0472">Membrane</keyword>
<dbReference type="InterPro" id="IPR024163">
    <property type="entry name" value="Aerotolerance_reg_N"/>
</dbReference>
<evidence type="ECO:0000259" key="2">
    <source>
        <dbReference type="Pfam" id="PF07584"/>
    </source>
</evidence>
<dbReference type="InterPro" id="IPR011933">
    <property type="entry name" value="Double_TM_dom"/>
</dbReference>
<dbReference type="PANTHER" id="PTHR37464">
    <property type="entry name" value="BLL2463 PROTEIN"/>
    <property type="match status" value="1"/>
</dbReference>
<comment type="caution">
    <text evidence="3">The sequence shown here is derived from an EMBL/GenBank/DDBJ whole genome shotgun (WGS) entry which is preliminary data.</text>
</comment>
<dbReference type="Pfam" id="PF07584">
    <property type="entry name" value="BatA"/>
    <property type="match status" value="1"/>
</dbReference>
<dbReference type="Proteomes" id="UP000285794">
    <property type="component" value="Unassembled WGS sequence"/>
</dbReference>
<feature type="transmembrane region" description="Helical" evidence="1">
    <location>
        <begin position="657"/>
        <end position="675"/>
    </location>
</feature>
<reference evidence="3 4" key="1">
    <citation type="submission" date="2018-07" db="EMBL/GenBank/DDBJ databases">
        <title>Draft genome sequence of Ancylomarina sp. M1P.</title>
        <authorList>
            <person name="Yadav S."/>
            <person name="Villanueva L."/>
            <person name="Damste J.S.S."/>
        </authorList>
    </citation>
    <scope>NUCLEOTIDE SEQUENCE [LARGE SCALE GENOMIC DNA]</scope>
    <source>
        <strain evidence="3 4">M1P</strain>
    </source>
</reference>